<gene>
    <name evidence="1" type="ORF">CP500_004875</name>
</gene>
<sequence length="118" mass="13539">MESQGENKDVVWLRGEVKTPPFSASARIEAGMLLRMLQNGEILAMPVSRPMPSISPHCHELRIDDSEADKQWRIIYRIDSDAIVIADVFQKNTQKTPKRVIENCQRRLRLYDQSSGET</sequence>
<reference evidence="1" key="1">
    <citation type="submission" date="2017-10" db="EMBL/GenBank/DDBJ databases">
        <title>Draft genome sequence of the planktic cyanobacteria Tychonema bourrellyi isolated from alpine lentic freshwater.</title>
        <authorList>
            <person name="Tett A."/>
            <person name="Armanini F."/>
            <person name="Asnicar F."/>
            <person name="Boscaini A."/>
            <person name="Pasolli E."/>
            <person name="Zolfo M."/>
            <person name="Donati C."/>
            <person name="Salmaso N."/>
            <person name="Segata N."/>
        </authorList>
    </citation>
    <scope>NUCLEOTIDE SEQUENCE</scope>
    <source>
        <strain evidence="1">FEM_GT703</strain>
    </source>
</reference>
<dbReference type="InterPro" id="IPR009241">
    <property type="entry name" value="HigB-like"/>
</dbReference>
<dbReference type="Proteomes" id="UP000226442">
    <property type="component" value="Unassembled WGS sequence"/>
</dbReference>
<organism evidence="1 2">
    <name type="scientific">Tychonema bourrellyi FEM_GT703</name>
    <dbReference type="NCBI Taxonomy" id="2040638"/>
    <lineage>
        <taxon>Bacteria</taxon>
        <taxon>Bacillati</taxon>
        <taxon>Cyanobacteriota</taxon>
        <taxon>Cyanophyceae</taxon>
        <taxon>Oscillatoriophycideae</taxon>
        <taxon>Oscillatoriales</taxon>
        <taxon>Microcoleaceae</taxon>
        <taxon>Tychonema</taxon>
    </lineage>
</organism>
<proteinExistence type="predicted"/>
<protein>
    <submittedName>
        <fullName evidence="1">Transposase</fullName>
    </submittedName>
</protein>
<accession>A0A2G4F4E5</accession>
<evidence type="ECO:0000313" key="1">
    <source>
        <dbReference type="EMBL" id="PHX56581.1"/>
    </source>
</evidence>
<dbReference type="OrthoDB" id="9797093at2"/>
<keyword evidence="2" id="KW-1185">Reference proteome</keyword>
<comment type="caution">
    <text evidence="1">The sequence shown here is derived from an EMBL/GenBank/DDBJ whole genome shotgun (WGS) entry which is preliminary data.</text>
</comment>
<name>A0A2G4F4E5_9CYAN</name>
<dbReference type="RefSeq" id="WP_096831016.1">
    <property type="nucleotide sequence ID" value="NZ_NXIB02000017.1"/>
</dbReference>
<dbReference type="EMBL" id="NXIB02000017">
    <property type="protein sequence ID" value="PHX56581.1"/>
    <property type="molecule type" value="Genomic_DNA"/>
</dbReference>
<evidence type="ECO:0000313" key="2">
    <source>
        <dbReference type="Proteomes" id="UP000226442"/>
    </source>
</evidence>
<dbReference type="Pfam" id="PF05973">
    <property type="entry name" value="Gp49"/>
    <property type="match status" value="1"/>
</dbReference>
<dbReference type="AlphaFoldDB" id="A0A2G4F4E5"/>